<organism evidence="3 4">
    <name type="scientific">Geobacillus genomosp. 3</name>
    <dbReference type="NCBI Taxonomy" id="1921421"/>
    <lineage>
        <taxon>Bacteria</taxon>
        <taxon>Bacillati</taxon>
        <taxon>Bacillota</taxon>
        <taxon>Bacilli</taxon>
        <taxon>Bacillales</taxon>
        <taxon>Anoxybacillaceae</taxon>
        <taxon>Geobacillus</taxon>
    </lineage>
</organism>
<evidence type="ECO:0000259" key="2">
    <source>
        <dbReference type="Pfam" id="PF22819"/>
    </source>
</evidence>
<dbReference type="Proteomes" id="UP000015500">
    <property type="component" value="Chromosome"/>
</dbReference>
<feature type="region of interest" description="Disordered" evidence="1">
    <location>
        <begin position="190"/>
        <end position="241"/>
    </location>
</feature>
<name>S6A430_GEOG3</name>
<feature type="compositionally biased region" description="Low complexity" evidence="1">
    <location>
        <begin position="118"/>
        <end position="146"/>
    </location>
</feature>
<dbReference type="InterPro" id="IPR054528">
    <property type="entry name" value="TcaA_5th"/>
</dbReference>
<accession>S6A430</accession>
<evidence type="ECO:0000313" key="3">
    <source>
        <dbReference type="EMBL" id="AGT33651.1"/>
    </source>
</evidence>
<dbReference type="KEGG" id="gjf:M493_17215"/>
<dbReference type="HOGENOM" id="CLU_543767_0_0_9"/>
<dbReference type="PATRIC" id="fig|1345697.3.peg.3402"/>
<feature type="domain" description="TcaA protein NTF2-like" evidence="2">
    <location>
        <begin position="243"/>
        <end position="356"/>
    </location>
</feature>
<feature type="region of interest" description="Disordered" evidence="1">
    <location>
        <begin position="113"/>
        <end position="146"/>
    </location>
</feature>
<gene>
    <name evidence="3" type="ORF">M493_17215</name>
</gene>
<protein>
    <recommendedName>
        <fullName evidence="2">TcaA protein NTF2-like domain-containing protein</fullName>
    </recommendedName>
</protein>
<dbReference type="STRING" id="1921421.M493_17215"/>
<reference evidence="3 4" key="1">
    <citation type="journal article" date="2014" name="Genome Announc.">
        <title>Complete Genome Sequence of the Thermophilic Polychlorinated Biphenyl Degrader Geobacillus sp. Strain JF8 (NBRC 109937).</title>
        <authorList>
            <person name="Shintani M."/>
            <person name="Ohtsubo Y."/>
            <person name="Fukuda K."/>
            <person name="Hosoyama A."/>
            <person name="Ohji S."/>
            <person name="Yamazoe A."/>
            <person name="Fujita N."/>
            <person name="Nagata Y."/>
            <person name="Tsuda M."/>
            <person name="Hatta T."/>
            <person name="Kimbara K."/>
        </authorList>
    </citation>
    <scope>NUCLEOTIDE SEQUENCE [LARGE SCALE GENOMIC DNA]</scope>
    <source>
        <strain evidence="3 4">JF8</strain>
    </source>
</reference>
<feature type="compositionally biased region" description="Acidic residues" evidence="1">
    <location>
        <begin position="203"/>
        <end position="216"/>
    </location>
</feature>
<evidence type="ECO:0000313" key="4">
    <source>
        <dbReference type="Proteomes" id="UP000015500"/>
    </source>
</evidence>
<dbReference type="Pfam" id="PF22819">
    <property type="entry name" value="TcaA_5th"/>
    <property type="match status" value="1"/>
</dbReference>
<sequence length="501" mass="55548">MSANDPAKEALKKIISQHGASICSEPKRLQSMLHDMTTEPKGKIKALISAVEEGVFQEIAQYPDEQLDDHFYHRMVARLHQNAAIDLQIAEWAVGCWGEVLDKAVPERAILEEEEEAAQGAASPPSVSMPSPSPSPSAAAIPPQQPVSVPAPVAPIQPRRSKLSAVFRFAVVCLLLFGAYRLFFSHEEEREEASQPSVAADVAGEETENSHDDETDAATAQENTAPEQVAAETDSNLTSSVSEQQVRTFMKRYITLAVESINQRDFSLIEDLIDPNGPAYQETQNYLQHVGEEGITEKLVTLDVQQVEVVDESRFKVRTYEEYEINYNGESEKIKSFRSEFLIAVSPDRTLKVQELLSTDQINSYDIPSEDYGADVAEGSEAGAVESTVRQHYASISNDDFETAYDLFSSDRKRKVTMAGWADGLQHNIKNEVNTIEVTALDGESATAYVELTSYDDNGDGTVLVQQWGGYWYLIKESGRWVLDDADIQKLDSRVESYGAF</sequence>
<dbReference type="OrthoDB" id="2860880at2"/>
<evidence type="ECO:0000256" key="1">
    <source>
        <dbReference type="SAM" id="MobiDB-lite"/>
    </source>
</evidence>
<dbReference type="EMBL" id="CP006254">
    <property type="protein sequence ID" value="AGT33651.1"/>
    <property type="molecule type" value="Genomic_DNA"/>
</dbReference>
<proteinExistence type="predicted"/>
<keyword evidence="4" id="KW-1185">Reference proteome</keyword>
<dbReference type="RefSeq" id="WP_020961438.1">
    <property type="nucleotide sequence ID" value="NC_022080.4"/>
</dbReference>
<dbReference type="AlphaFoldDB" id="S6A430"/>